<reference evidence="1 2" key="1">
    <citation type="journal article" date="2019" name="Commun. Biol.">
        <title>The bagworm genome reveals a unique fibroin gene that provides high tensile strength.</title>
        <authorList>
            <person name="Kono N."/>
            <person name="Nakamura H."/>
            <person name="Ohtoshi R."/>
            <person name="Tomita M."/>
            <person name="Numata K."/>
            <person name="Arakawa K."/>
        </authorList>
    </citation>
    <scope>NUCLEOTIDE SEQUENCE [LARGE SCALE GENOMIC DNA]</scope>
</reference>
<dbReference type="Proteomes" id="UP000299102">
    <property type="component" value="Unassembled WGS sequence"/>
</dbReference>
<dbReference type="AlphaFoldDB" id="A0A4C1ZVI4"/>
<gene>
    <name evidence="1" type="ORF">EVAR_54890_1</name>
</gene>
<evidence type="ECO:0000313" key="2">
    <source>
        <dbReference type="Proteomes" id="UP000299102"/>
    </source>
</evidence>
<name>A0A4C1ZVI4_EUMVA</name>
<dbReference type="EMBL" id="BGZK01002316">
    <property type="protein sequence ID" value="GBP92871.1"/>
    <property type="molecule type" value="Genomic_DNA"/>
</dbReference>
<accession>A0A4C1ZVI4</accession>
<organism evidence="1 2">
    <name type="scientific">Eumeta variegata</name>
    <name type="common">Bagworm moth</name>
    <name type="synonym">Eumeta japonica</name>
    <dbReference type="NCBI Taxonomy" id="151549"/>
    <lineage>
        <taxon>Eukaryota</taxon>
        <taxon>Metazoa</taxon>
        <taxon>Ecdysozoa</taxon>
        <taxon>Arthropoda</taxon>
        <taxon>Hexapoda</taxon>
        <taxon>Insecta</taxon>
        <taxon>Pterygota</taxon>
        <taxon>Neoptera</taxon>
        <taxon>Endopterygota</taxon>
        <taxon>Lepidoptera</taxon>
        <taxon>Glossata</taxon>
        <taxon>Ditrysia</taxon>
        <taxon>Tineoidea</taxon>
        <taxon>Psychidae</taxon>
        <taxon>Oiketicinae</taxon>
        <taxon>Eumeta</taxon>
    </lineage>
</organism>
<evidence type="ECO:0000313" key="1">
    <source>
        <dbReference type="EMBL" id="GBP92871.1"/>
    </source>
</evidence>
<sequence>MEHLKKQCVESLRAEKAKLRNVEMKIGRDRFLVKPLLKTLSMISGVNNLLTPSSQLCRQQIEKTGNALVTPLGLRASMSGGDQLLSDSSPTRLFLYLAVKKKEMQILSFNLHVFTNDRRQILISNRVCVCVCAAGVRTVDVQAVEGMAAQFPCELGAVNDKVYMVLWFRDDAGIPLYRCPTIFPLKSNQQSLHVALKKYISYRSILLGNVMDERDSSIEILFSRLRGEAQRERRSFHSKRQLASSSLRMCCLSKLGRDRRKETDRATFDPIPPRVFAERIIN</sequence>
<comment type="caution">
    <text evidence="1">The sequence shown here is derived from an EMBL/GenBank/DDBJ whole genome shotgun (WGS) entry which is preliminary data.</text>
</comment>
<dbReference type="STRING" id="151549.A0A4C1ZVI4"/>
<dbReference type="OrthoDB" id="10055806at2759"/>
<protein>
    <submittedName>
        <fullName evidence="1">Uncharacterized protein</fullName>
    </submittedName>
</protein>
<proteinExistence type="predicted"/>
<keyword evidence="2" id="KW-1185">Reference proteome</keyword>